<dbReference type="InterPro" id="IPR002110">
    <property type="entry name" value="Ankyrin_rpt"/>
</dbReference>
<dbReference type="Proteomes" id="UP001217918">
    <property type="component" value="Unassembled WGS sequence"/>
</dbReference>
<dbReference type="PROSITE" id="PS50088">
    <property type="entry name" value="ANK_REPEAT"/>
    <property type="match status" value="1"/>
</dbReference>
<dbReference type="AlphaFoldDB" id="A0AAD9I6X0"/>
<evidence type="ECO:0000256" key="2">
    <source>
        <dbReference type="ARBA" id="ARBA00023043"/>
    </source>
</evidence>
<dbReference type="PANTHER" id="PTHR24171">
    <property type="entry name" value="ANKYRIN REPEAT DOMAIN-CONTAINING PROTEIN 39-RELATED"/>
    <property type="match status" value="1"/>
</dbReference>
<sequence>MAPQLTADETDELLYFSRANEKEDLISQLQALAEREKVSPAEILTAARDEGKSTCLHMATGNGHIDIVKAVLEPFASRPAQERQAFLDAANEYGNTGLHWAALGGHLDTVRLLVEEGAAPALANDKNYVPLDLASFGGKLDVVDYFLAQSGALESGNDEGLGGAAAGLELEGEEVGDGWDGAGVGEVKKGT</sequence>
<feature type="repeat" description="ANK" evidence="3">
    <location>
        <begin position="93"/>
        <end position="125"/>
    </location>
</feature>
<feature type="region of interest" description="Disordered" evidence="4">
    <location>
        <begin position="172"/>
        <end position="191"/>
    </location>
</feature>
<accession>A0AAD9I6X0</accession>
<dbReference type="InterPro" id="IPR036770">
    <property type="entry name" value="Ankyrin_rpt-contain_sf"/>
</dbReference>
<keyword evidence="2 3" id="KW-0040">ANK repeat</keyword>
<dbReference type="Gene3D" id="1.25.40.20">
    <property type="entry name" value="Ankyrin repeat-containing domain"/>
    <property type="match status" value="1"/>
</dbReference>
<evidence type="ECO:0000313" key="5">
    <source>
        <dbReference type="EMBL" id="KAK2071407.1"/>
    </source>
</evidence>
<keyword evidence="1" id="KW-0677">Repeat</keyword>
<comment type="caution">
    <text evidence="5">The sequence shown here is derived from an EMBL/GenBank/DDBJ whole genome shotgun (WGS) entry which is preliminary data.</text>
</comment>
<proteinExistence type="predicted"/>
<dbReference type="PROSITE" id="PS50297">
    <property type="entry name" value="ANK_REP_REGION"/>
    <property type="match status" value="1"/>
</dbReference>
<name>A0AAD9I6X0_9PEZI</name>
<gene>
    <name evidence="5" type="ORF">P8C59_005835</name>
</gene>
<organism evidence="5 6">
    <name type="scientific">Phyllachora maydis</name>
    <dbReference type="NCBI Taxonomy" id="1825666"/>
    <lineage>
        <taxon>Eukaryota</taxon>
        <taxon>Fungi</taxon>
        <taxon>Dikarya</taxon>
        <taxon>Ascomycota</taxon>
        <taxon>Pezizomycotina</taxon>
        <taxon>Sordariomycetes</taxon>
        <taxon>Sordariomycetidae</taxon>
        <taxon>Phyllachorales</taxon>
        <taxon>Phyllachoraceae</taxon>
        <taxon>Phyllachora</taxon>
    </lineage>
</organism>
<evidence type="ECO:0000256" key="3">
    <source>
        <dbReference type="PROSITE-ProRule" id="PRU00023"/>
    </source>
</evidence>
<protein>
    <submittedName>
        <fullName evidence="5">Uncharacterized protein</fullName>
    </submittedName>
</protein>
<evidence type="ECO:0000313" key="6">
    <source>
        <dbReference type="Proteomes" id="UP001217918"/>
    </source>
</evidence>
<dbReference type="SMART" id="SM00248">
    <property type="entry name" value="ANK"/>
    <property type="match status" value="3"/>
</dbReference>
<evidence type="ECO:0000256" key="1">
    <source>
        <dbReference type="ARBA" id="ARBA00022737"/>
    </source>
</evidence>
<dbReference type="EMBL" id="JAQQPM010000005">
    <property type="protein sequence ID" value="KAK2071407.1"/>
    <property type="molecule type" value="Genomic_DNA"/>
</dbReference>
<evidence type="ECO:0000256" key="4">
    <source>
        <dbReference type="SAM" id="MobiDB-lite"/>
    </source>
</evidence>
<keyword evidence="6" id="KW-1185">Reference proteome</keyword>
<dbReference type="Pfam" id="PF12796">
    <property type="entry name" value="Ank_2"/>
    <property type="match status" value="1"/>
</dbReference>
<dbReference type="Pfam" id="PF00023">
    <property type="entry name" value="Ank"/>
    <property type="match status" value="1"/>
</dbReference>
<dbReference type="PANTHER" id="PTHR24171:SF10">
    <property type="entry name" value="ANKYRIN REPEAT DOMAIN-CONTAINING PROTEIN 29-LIKE"/>
    <property type="match status" value="1"/>
</dbReference>
<dbReference type="SUPFAM" id="SSF48403">
    <property type="entry name" value="Ankyrin repeat"/>
    <property type="match status" value="1"/>
</dbReference>
<reference evidence="5" key="1">
    <citation type="journal article" date="2023" name="Mol. Plant Microbe Interact.">
        <title>Elucidating the Obligate Nature and Biological Capacity of an Invasive Fungal Corn Pathogen.</title>
        <authorList>
            <person name="MacCready J.S."/>
            <person name="Roggenkamp E.M."/>
            <person name="Gdanetz K."/>
            <person name="Chilvers M.I."/>
        </authorList>
    </citation>
    <scope>NUCLEOTIDE SEQUENCE</scope>
    <source>
        <strain evidence="5">PM02</strain>
    </source>
</reference>